<dbReference type="GO" id="GO:0016887">
    <property type="term" value="F:ATP hydrolysis activity"/>
    <property type="evidence" value="ECO:0007669"/>
    <property type="project" value="InterPro"/>
</dbReference>
<dbReference type="GO" id="GO:0005524">
    <property type="term" value="F:ATP binding"/>
    <property type="evidence" value="ECO:0007669"/>
    <property type="project" value="UniProtKB-KW"/>
</dbReference>
<dbReference type="InterPro" id="IPR026082">
    <property type="entry name" value="ABCA"/>
</dbReference>
<evidence type="ECO:0000313" key="12">
    <source>
        <dbReference type="EMBL" id="KAK7864713.1"/>
    </source>
</evidence>
<feature type="transmembrane region" description="Helical" evidence="10">
    <location>
        <begin position="1081"/>
        <end position="1102"/>
    </location>
</feature>
<keyword evidence="7" id="KW-0067">ATP-binding</keyword>
<dbReference type="PANTHER" id="PTHR19229">
    <property type="entry name" value="ATP-BINDING CASSETTE TRANSPORTER SUBFAMILY A ABCA"/>
    <property type="match status" value="1"/>
</dbReference>
<dbReference type="EMBL" id="JAZDUA010000197">
    <property type="protein sequence ID" value="KAK7864713.1"/>
    <property type="molecule type" value="Genomic_DNA"/>
</dbReference>
<comment type="subcellular location">
    <subcellularLocation>
        <location evidence="1">Membrane</location>
        <topology evidence="1">Multi-pass membrane protein</topology>
    </subcellularLocation>
</comment>
<keyword evidence="4 10" id="KW-0812">Transmembrane</keyword>
<dbReference type="InterPro" id="IPR003439">
    <property type="entry name" value="ABC_transporter-like_ATP-bd"/>
</dbReference>
<dbReference type="GO" id="GO:0005319">
    <property type="term" value="F:lipid transporter activity"/>
    <property type="evidence" value="ECO:0007669"/>
    <property type="project" value="TreeGrafter"/>
</dbReference>
<keyword evidence="3" id="KW-0813">Transport</keyword>
<evidence type="ECO:0000256" key="7">
    <source>
        <dbReference type="ARBA" id="ARBA00022840"/>
    </source>
</evidence>
<feature type="transmembrane region" description="Helical" evidence="10">
    <location>
        <begin position="340"/>
        <end position="360"/>
    </location>
</feature>
<protein>
    <recommendedName>
        <fullName evidence="11">ABC transporter domain-containing protein</fullName>
    </recommendedName>
</protein>
<dbReference type="CDD" id="cd03263">
    <property type="entry name" value="ABC_subfamily_A"/>
    <property type="match status" value="1"/>
</dbReference>
<comment type="similarity">
    <text evidence="2">Belongs to the ABC transporter superfamily. ABCA family.</text>
</comment>
<dbReference type="PANTHER" id="PTHR19229:SF36">
    <property type="entry name" value="ATP-BINDING CASSETTE SUB-FAMILY A MEMBER 2"/>
    <property type="match status" value="1"/>
</dbReference>
<organism evidence="12 13">
    <name type="scientific">Gryllus longicercus</name>
    <dbReference type="NCBI Taxonomy" id="2509291"/>
    <lineage>
        <taxon>Eukaryota</taxon>
        <taxon>Metazoa</taxon>
        <taxon>Ecdysozoa</taxon>
        <taxon>Arthropoda</taxon>
        <taxon>Hexapoda</taxon>
        <taxon>Insecta</taxon>
        <taxon>Pterygota</taxon>
        <taxon>Neoptera</taxon>
        <taxon>Polyneoptera</taxon>
        <taxon>Orthoptera</taxon>
        <taxon>Ensifera</taxon>
        <taxon>Gryllidea</taxon>
        <taxon>Grylloidea</taxon>
        <taxon>Gryllidae</taxon>
        <taxon>Gryllinae</taxon>
        <taxon>Gryllus</taxon>
    </lineage>
</organism>
<evidence type="ECO:0000256" key="9">
    <source>
        <dbReference type="ARBA" id="ARBA00023136"/>
    </source>
</evidence>
<feature type="transmembrane region" description="Helical" evidence="10">
    <location>
        <begin position="1141"/>
        <end position="1162"/>
    </location>
</feature>
<feature type="transmembrane region" description="Helical" evidence="10">
    <location>
        <begin position="1026"/>
        <end position="1049"/>
    </location>
</feature>
<evidence type="ECO:0000256" key="1">
    <source>
        <dbReference type="ARBA" id="ARBA00004141"/>
    </source>
</evidence>
<evidence type="ECO:0000256" key="10">
    <source>
        <dbReference type="SAM" id="Phobius"/>
    </source>
</evidence>
<evidence type="ECO:0000256" key="4">
    <source>
        <dbReference type="ARBA" id="ARBA00022692"/>
    </source>
</evidence>
<name>A0AAN9VJ00_9ORTH</name>
<evidence type="ECO:0000256" key="3">
    <source>
        <dbReference type="ARBA" id="ARBA00022448"/>
    </source>
</evidence>
<feature type="domain" description="ABC transporter" evidence="11">
    <location>
        <begin position="495"/>
        <end position="727"/>
    </location>
</feature>
<reference evidence="12 13" key="1">
    <citation type="submission" date="2024-03" db="EMBL/GenBank/DDBJ databases">
        <title>The genome assembly and annotation of the cricket Gryllus longicercus Weissman &amp; Gray.</title>
        <authorList>
            <person name="Szrajer S."/>
            <person name="Gray D."/>
            <person name="Ylla G."/>
        </authorList>
    </citation>
    <scope>NUCLEOTIDE SEQUENCE [LARGE SCALE GENOMIC DNA]</scope>
    <source>
        <strain evidence="12">DAG 2021-001</strain>
        <tissue evidence="12">Whole body minus gut</tissue>
    </source>
</reference>
<evidence type="ECO:0000256" key="6">
    <source>
        <dbReference type="ARBA" id="ARBA00022741"/>
    </source>
</evidence>
<dbReference type="SUPFAM" id="SSF52540">
    <property type="entry name" value="P-loop containing nucleoside triphosphate hydrolases"/>
    <property type="match status" value="1"/>
</dbReference>
<dbReference type="SMART" id="SM00382">
    <property type="entry name" value="AAA"/>
    <property type="match status" value="1"/>
</dbReference>
<feature type="transmembrane region" description="Helical" evidence="10">
    <location>
        <begin position="1109"/>
        <end position="1129"/>
    </location>
</feature>
<feature type="transmembrane region" description="Helical" evidence="10">
    <location>
        <begin position="21"/>
        <end position="43"/>
    </location>
</feature>
<keyword evidence="13" id="KW-1185">Reference proteome</keyword>
<keyword evidence="6" id="KW-0547">Nucleotide-binding</keyword>
<evidence type="ECO:0000256" key="8">
    <source>
        <dbReference type="ARBA" id="ARBA00022989"/>
    </source>
</evidence>
<dbReference type="InterPro" id="IPR013525">
    <property type="entry name" value="ABC2_TM"/>
</dbReference>
<keyword evidence="8 10" id="KW-1133">Transmembrane helix</keyword>
<feature type="transmembrane region" description="Helical" evidence="10">
    <location>
        <begin position="230"/>
        <end position="251"/>
    </location>
</feature>
<accession>A0AAN9VJ00</accession>
<keyword evidence="5" id="KW-0677">Repeat</keyword>
<evidence type="ECO:0000259" key="11">
    <source>
        <dbReference type="PROSITE" id="PS50893"/>
    </source>
</evidence>
<dbReference type="GO" id="GO:0140359">
    <property type="term" value="F:ABC-type transporter activity"/>
    <property type="evidence" value="ECO:0007669"/>
    <property type="project" value="InterPro"/>
</dbReference>
<gene>
    <name evidence="12" type="ORF">R5R35_010965</name>
</gene>
<feature type="transmembrane region" description="Helical" evidence="10">
    <location>
        <begin position="311"/>
        <end position="335"/>
    </location>
</feature>
<dbReference type="GO" id="GO:0016020">
    <property type="term" value="C:membrane"/>
    <property type="evidence" value="ECO:0007669"/>
    <property type="project" value="UniProtKB-SubCell"/>
</dbReference>
<sequence>MANISQKFGILLWKGLILRKCHWFVTLLELCVPCLLFIGLASLNSHVANIIKGQSEQIFELEPEKSISLNDYEKETLILYTPINNVTSKLMMMFKTDLLQDVAADIQGVSHEPEMEKVFKHSNHNHSLSKRILGVVFLGDMTEIPLKSINYKIRSVGSPYSSASNSLYAGLFGAMSADQYINNGFLLIQLKLNRCFFKLIGREMKSSLSLLKFPQLEMNTNEGKKIIHEFLPLATILSFIFLCPGVLKRIVEEKSTGVKELMKLMGVPSLILWFSWFVHAMGIAILSVTVITVIVVTPFSSTAPVMLCSGFVFWIFMILYCTASITFLFAISALFKKPTLAMVFGFLVWISSGIATKFVMGNQLAWYDIALSCLLPNIAVSWGYHAIFAYEVKDLTMYLGDVFNPATAMSGDFHLWQVWVLFVAQTVFYFTIAMYLEAIFPGDYGVAKPWYFPFMVCFNKCARVTPQSDMKGGSGDDPETFEPLAKSLPLGIKIRKLQKVFKSPWNKTTKVAVDDVSLDICKGQITALLGHNGAGKSTTMMILTGMLPPTSGTVEINGYNIKYYMSKVRASLGLCPQHNLLFPDLTVRQHLLFFAKLKRGPKQDPEAEVSVYAKKLNLISHLEKIPSELSGGYKRRLCLALAFIGQSETVILDEPTSGLDPEARREIWDLLLSMRGSRTILITTHIMEEADVLGDRIAIMDHGRVQCYGTPMYLKKLYGTGYVLSILKKSSSDPDRIETAIKDVIAEAELKTSVASLMTFSLPDEKRSLFPELFSLLQRERVPLGIESVGVSITTLEEVFLRVGEIALEESGKSEDLTSELSEKSERSSQPLSCGSVKGTSLWLQQLQTLFWKRILVMSFSYLIQLVLVVLVIIFVTTVSLHRFGGKLIPPLQLDLSLYGKTSVLYTSAAGTSEQLIANYKTSVMKSGSTVELVPPGANISSTLLKRGYQDKETYIFKYIVAGQLSRTDRELVALYSEMALHSLPISVNLLANALVKYETNDSDYSISVANHPFQKEEAQYIDGELVSLLWMSLVPLVLTFWIGLFVIVPMEERVSSSRQLQYMAGVNVPTYWLTLYTSDLLLHLGLSSVLIIAIGCIDHLGVFSSLELGALFGIFVLYGVSAIPFSYFASFWKDTWAGCYSILVIVNIVAGLIMVIIMAILHDSGIKAVDCLEAVFDSYQILL</sequence>
<dbReference type="Gene3D" id="3.40.50.300">
    <property type="entry name" value="P-loop containing nucleotide triphosphate hydrolases"/>
    <property type="match status" value="1"/>
</dbReference>
<dbReference type="PROSITE" id="PS50893">
    <property type="entry name" value="ABC_TRANSPORTER_2"/>
    <property type="match status" value="1"/>
</dbReference>
<dbReference type="InterPro" id="IPR027417">
    <property type="entry name" value="P-loop_NTPase"/>
</dbReference>
<feature type="transmembrane region" description="Helical" evidence="10">
    <location>
        <begin position="413"/>
        <end position="436"/>
    </location>
</feature>
<dbReference type="AlphaFoldDB" id="A0AAN9VJ00"/>
<dbReference type="Pfam" id="PF12698">
    <property type="entry name" value="ABC2_membrane_3"/>
    <property type="match status" value="2"/>
</dbReference>
<dbReference type="FunFam" id="3.40.50.300:FF:000933">
    <property type="entry name" value="ABC transporter A family member 7"/>
    <property type="match status" value="1"/>
</dbReference>
<dbReference type="InterPro" id="IPR003593">
    <property type="entry name" value="AAA+_ATPase"/>
</dbReference>
<feature type="transmembrane region" description="Helical" evidence="10">
    <location>
        <begin position="271"/>
        <end position="299"/>
    </location>
</feature>
<evidence type="ECO:0000256" key="5">
    <source>
        <dbReference type="ARBA" id="ARBA00022737"/>
    </source>
</evidence>
<evidence type="ECO:0000313" key="13">
    <source>
        <dbReference type="Proteomes" id="UP001378592"/>
    </source>
</evidence>
<feature type="transmembrane region" description="Helical" evidence="10">
    <location>
        <begin position="366"/>
        <end position="392"/>
    </location>
</feature>
<proteinExistence type="inferred from homology"/>
<dbReference type="Proteomes" id="UP001378592">
    <property type="component" value="Unassembled WGS sequence"/>
</dbReference>
<dbReference type="Pfam" id="PF00005">
    <property type="entry name" value="ABC_tran"/>
    <property type="match status" value="1"/>
</dbReference>
<feature type="transmembrane region" description="Helical" evidence="10">
    <location>
        <begin position="855"/>
        <end position="879"/>
    </location>
</feature>
<keyword evidence="9 10" id="KW-0472">Membrane</keyword>
<evidence type="ECO:0000256" key="2">
    <source>
        <dbReference type="ARBA" id="ARBA00008869"/>
    </source>
</evidence>
<comment type="caution">
    <text evidence="12">The sequence shown here is derived from an EMBL/GenBank/DDBJ whole genome shotgun (WGS) entry which is preliminary data.</text>
</comment>